<dbReference type="RefSeq" id="WP_317980757.1">
    <property type="nucleotide sequence ID" value="NZ_BTCL01000012.1"/>
</dbReference>
<gene>
    <name evidence="7" type="ORF">PghCCS26_36160</name>
</gene>
<dbReference type="InterPro" id="IPR004923">
    <property type="entry name" value="FTR1/Fip1/EfeU"/>
</dbReference>
<evidence type="ECO:0000313" key="8">
    <source>
        <dbReference type="Proteomes" id="UP001285921"/>
    </source>
</evidence>
<reference evidence="7 8" key="1">
    <citation type="submission" date="2023-05" db="EMBL/GenBank/DDBJ databases">
        <title>Draft genome of Paenibacillus sp. CCS26.</title>
        <authorList>
            <person name="Akita H."/>
            <person name="Shinto Y."/>
            <person name="Kimura Z."/>
        </authorList>
    </citation>
    <scope>NUCLEOTIDE SEQUENCE [LARGE SCALE GENOMIC DNA]</scope>
    <source>
        <strain evidence="7 8">CCS26</strain>
    </source>
</reference>
<name>A0ABQ6NQP5_9BACL</name>
<accession>A0ABQ6NQP5</accession>
<evidence type="ECO:0000256" key="6">
    <source>
        <dbReference type="SAM" id="Phobius"/>
    </source>
</evidence>
<evidence type="ECO:0008006" key="9">
    <source>
        <dbReference type="Google" id="ProtNLM"/>
    </source>
</evidence>
<comment type="similarity">
    <text evidence="2">Belongs to the oxidase-dependent Fe transporter (OFeT) (TC 9.A.10.1) family.</text>
</comment>
<proteinExistence type="inferred from homology"/>
<feature type="transmembrane region" description="Helical" evidence="6">
    <location>
        <begin position="494"/>
        <end position="514"/>
    </location>
</feature>
<feature type="transmembrane region" description="Helical" evidence="6">
    <location>
        <begin position="456"/>
        <end position="474"/>
    </location>
</feature>
<comment type="subcellular location">
    <subcellularLocation>
        <location evidence="1">Membrane</location>
        <topology evidence="1">Multi-pass membrane protein</topology>
    </subcellularLocation>
</comment>
<keyword evidence="8" id="KW-1185">Reference proteome</keyword>
<sequence>MTGQHQPKALISRVLLVLVAVWIGTFAAASSISLGNTAYAADASSSEQLGKLLPLVGGALAAAGEGDWQDAKDHIRQANESWEQLKTGAKADSADVSSAIAHATEALDQAADKPDEAKAALSSLAKAINTFVKSEKAAEVPALSGKDAAASLLPLAEKLLGSIEAGQWEQANAAYKQINDGWPPIEQSIRSENFTVYGKLETSMSMIRIALQAEPPRAEDAKTYTTNLITLINDYKDGKIAAASTDSEGLTIADLIAILNQASKDIAANHYAEANGQMQSFISSWPAVEGQVSIRSAAVYQNIEIKMTDVSKYLLAANPVPDKAEAVIEEIRGQLEPMTSEAKYTAWDAGMILLREGLEAILVLAALLAYLKRTDNQSKNVWVWSGVWTGLLLSIALAVLLTTVIAEATAGSAREAMEGITGLVSVLLMLSVGNWLHKKSNLQAWNKFIDDRMGNALAKGSLWSLFIVSGLAILREGAETTIFYIGMAGSIDPVQMILGIGVTLLLLLIIGFAIIRFSAKLPIRPFFLTASALIYYLVVRFLGESIHSLQVASWLPAHSSGSLATIGFLGVYPTWETTIPQLFVLAVILTRIGIVQLRKVPARGLAD</sequence>
<evidence type="ECO:0000256" key="2">
    <source>
        <dbReference type="ARBA" id="ARBA00008333"/>
    </source>
</evidence>
<feature type="transmembrane region" description="Helical" evidence="6">
    <location>
        <begin position="563"/>
        <end position="589"/>
    </location>
</feature>
<organism evidence="7 8">
    <name type="scientific">Paenibacillus glycanilyticus</name>
    <dbReference type="NCBI Taxonomy" id="126569"/>
    <lineage>
        <taxon>Bacteria</taxon>
        <taxon>Bacillati</taxon>
        <taxon>Bacillota</taxon>
        <taxon>Bacilli</taxon>
        <taxon>Bacillales</taxon>
        <taxon>Paenibacillaceae</taxon>
        <taxon>Paenibacillus</taxon>
    </lineage>
</organism>
<feature type="transmembrane region" description="Helical" evidence="6">
    <location>
        <begin position="417"/>
        <end position="436"/>
    </location>
</feature>
<dbReference type="Pfam" id="PF03239">
    <property type="entry name" value="FTR1"/>
    <property type="match status" value="1"/>
</dbReference>
<keyword evidence="3 6" id="KW-0812">Transmembrane</keyword>
<dbReference type="EMBL" id="BTCL01000012">
    <property type="protein sequence ID" value="GMK46487.1"/>
    <property type="molecule type" value="Genomic_DNA"/>
</dbReference>
<evidence type="ECO:0000256" key="4">
    <source>
        <dbReference type="ARBA" id="ARBA00022989"/>
    </source>
</evidence>
<evidence type="ECO:0000313" key="7">
    <source>
        <dbReference type="EMBL" id="GMK46487.1"/>
    </source>
</evidence>
<dbReference type="PANTHER" id="PTHR31632:SF2">
    <property type="entry name" value="PLASMA MEMBRANE IRON PERMEASE"/>
    <property type="match status" value="1"/>
</dbReference>
<evidence type="ECO:0000256" key="5">
    <source>
        <dbReference type="ARBA" id="ARBA00023136"/>
    </source>
</evidence>
<feature type="transmembrane region" description="Helical" evidence="6">
    <location>
        <begin position="383"/>
        <end position="405"/>
    </location>
</feature>
<dbReference type="PANTHER" id="PTHR31632">
    <property type="entry name" value="IRON TRANSPORTER FTH1"/>
    <property type="match status" value="1"/>
</dbReference>
<feature type="transmembrane region" description="Helical" evidence="6">
    <location>
        <begin position="526"/>
        <end position="543"/>
    </location>
</feature>
<protein>
    <recommendedName>
        <fullName evidence="9">Iron permease</fullName>
    </recommendedName>
</protein>
<feature type="transmembrane region" description="Helical" evidence="6">
    <location>
        <begin position="352"/>
        <end position="371"/>
    </location>
</feature>
<evidence type="ECO:0000256" key="1">
    <source>
        <dbReference type="ARBA" id="ARBA00004141"/>
    </source>
</evidence>
<evidence type="ECO:0000256" key="3">
    <source>
        <dbReference type="ARBA" id="ARBA00022692"/>
    </source>
</evidence>
<keyword evidence="5 6" id="KW-0472">Membrane</keyword>
<comment type="caution">
    <text evidence="7">The sequence shown here is derived from an EMBL/GenBank/DDBJ whole genome shotgun (WGS) entry which is preliminary data.</text>
</comment>
<dbReference type="Proteomes" id="UP001285921">
    <property type="component" value="Unassembled WGS sequence"/>
</dbReference>
<keyword evidence="4 6" id="KW-1133">Transmembrane helix</keyword>